<keyword evidence="2 5" id="KW-0238">DNA-binding</keyword>
<keyword evidence="6" id="KW-1185">Reference proteome</keyword>
<feature type="domain" description="HTH gntR-type" evidence="4">
    <location>
        <begin position="15"/>
        <end position="82"/>
    </location>
</feature>
<dbReference type="InterPro" id="IPR008920">
    <property type="entry name" value="TF_FadR/GntR_C"/>
</dbReference>
<organism evidence="5 6">
    <name type="scientific">Variovorax soli</name>
    <dbReference type="NCBI Taxonomy" id="376815"/>
    <lineage>
        <taxon>Bacteria</taxon>
        <taxon>Pseudomonadati</taxon>
        <taxon>Pseudomonadota</taxon>
        <taxon>Betaproteobacteria</taxon>
        <taxon>Burkholderiales</taxon>
        <taxon>Comamonadaceae</taxon>
        <taxon>Variovorax</taxon>
    </lineage>
</organism>
<dbReference type="RefSeq" id="WP_309906831.1">
    <property type="nucleotide sequence ID" value="NZ_JAVDRF010000015.1"/>
</dbReference>
<evidence type="ECO:0000313" key="6">
    <source>
        <dbReference type="Proteomes" id="UP001184230"/>
    </source>
</evidence>
<dbReference type="GO" id="GO:0003677">
    <property type="term" value="F:DNA binding"/>
    <property type="evidence" value="ECO:0007669"/>
    <property type="project" value="UniProtKB-KW"/>
</dbReference>
<dbReference type="SUPFAM" id="SSF46785">
    <property type="entry name" value="Winged helix' DNA-binding domain"/>
    <property type="match status" value="1"/>
</dbReference>
<gene>
    <name evidence="5" type="ORF">J2739_005078</name>
</gene>
<dbReference type="CDD" id="cd07377">
    <property type="entry name" value="WHTH_GntR"/>
    <property type="match status" value="1"/>
</dbReference>
<name>A0ABU1NLE8_9BURK</name>
<dbReference type="InterPro" id="IPR000524">
    <property type="entry name" value="Tscrpt_reg_HTH_GntR"/>
</dbReference>
<keyword evidence="3" id="KW-0804">Transcription</keyword>
<proteinExistence type="predicted"/>
<dbReference type="SUPFAM" id="SSF48008">
    <property type="entry name" value="GntR ligand-binding domain-like"/>
    <property type="match status" value="1"/>
</dbReference>
<dbReference type="PANTHER" id="PTHR43537:SF49">
    <property type="entry name" value="TRANSCRIPTIONAL REGULATORY PROTEIN"/>
    <property type="match status" value="1"/>
</dbReference>
<comment type="caution">
    <text evidence="5">The sequence shown here is derived from an EMBL/GenBank/DDBJ whole genome shotgun (WGS) entry which is preliminary data.</text>
</comment>
<dbReference type="InterPro" id="IPR036390">
    <property type="entry name" value="WH_DNA-bd_sf"/>
</dbReference>
<dbReference type="SMART" id="SM00345">
    <property type="entry name" value="HTH_GNTR"/>
    <property type="match status" value="1"/>
</dbReference>
<dbReference type="Proteomes" id="UP001184230">
    <property type="component" value="Unassembled WGS sequence"/>
</dbReference>
<dbReference type="InterPro" id="IPR011711">
    <property type="entry name" value="GntR_C"/>
</dbReference>
<keyword evidence="1" id="KW-0805">Transcription regulation</keyword>
<evidence type="ECO:0000256" key="3">
    <source>
        <dbReference type="ARBA" id="ARBA00023163"/>
    </source>
</evidence>
<dbReference type="Pfam" id="PF07729">
    <property type="entry name" value="FCD"/>
    <property type="match status" value="1"/>
</dbReference>
<dbReference type="PROSITE" id="PS50949">
    <property type="entry name" value="HTH_GNTR"/>
    <property type="match status" value="1"/>
</dbReference>
<dbReference type="SMART" id="SM00895">
    <property type="entry name" value="FCD"/>
    <property type="match status" value="1"/>
</dbReference>
<evidence type="ECO:0000259" key="4">
    <source>
        <dbReference type="PROSITE" id="PS50949"/>
    </source>
</evidence>
<dbReference type="EMBL" id="JAVDRF010000015">
    <property type="protein sequence ID" value="MDR6539282.1"/>
    <property type="molecule type" value="Genomic_DNA"/>
</dbReference>
<reference evidence="5 6" key="1">
    <citation type="submission" date="2023-07" db="EMBL/GenBank/DDBJ databases">
        <title>Sorghum-associated microbial communities from plants grown in Nebraska, USA.</title>
        <authorList>
            <person name="Schachtman D."/>
        </authorList>
    </citation>
    <scope>NUCLEOTIDE SEQUENCE [LARGE SCALE GENOMIC DNA]</scope>
    <source>
        <strain evidence="5 6">DS1781</strain>
    </source>
</reference>
<dbReference type="PANTHER" id="PTHR43537">
    <property type="entry name" value="TRANSCRIPTIONAL REGULATOR, GNTR FAMILY"/>
    <property type="match status" value="1"/>
</dbReference>
<protein>
    <submittedName>
        <fullName evidence="5">DNA-binding GntR family transcriptional regulator</fullName>
    </submittedName>
</protein>
<dbReference type="Gene3D" id="1.20.120.530">
    <property type="entry name" value="GntR ligand-binding domain-like"/>
    <property type="match status" value="1"/>
</dbReference>
<sequence>MTTEELIDRPVGFAAAEPADIAKVLGEDIIFGRLAPGARLTEDTLIARFNVTRHFVRQALAELERTGIVVREKNKGVAVRSLSPREVSQIYEVRELLQRQAALRIPLPAPAAVIEHLERLHAEYGEHLRVRNFSGVHEANDAFHLTMFAACGNPYLVDSIKHYMWLSLPVRAKKTADYAHAQASERDHFMIIQLLKGTDSWALAQLCVDHLQGAKNDYLRKLSEAPSGH</sequence>
<evidence type="ECO:0000256" key="2">
    <source>
        <dbReference type="ARBA" id="ARBA00023125"/>
    </source>
</evidence>
<evidence type="ECO:0000256" key="1">
    <source>
        <dbReference type="ARBA" id="ARBA00023015"/>
    </source>
</evidence>
<evidence type="ECO:0000313" key="5">
    <source>
        <dbReference type="EMBL" id="MDR6539282.1"/>
    </source>
</evidence>
<dbReference type="Pfam" id="PF00392">
    <property type="entry name" value="GntR"/>
    <property type="match status" value="1"/>
</dbReference>
<dbReference type="Gene3D" id="1.10.10.10">
    <property type="entry name" value="Winged helix-like DNA-binding domain superfamily/Winged helix DNA-binding domain"/>
    <property type="match status" value="1"/>
</dbReference>
<dbReference type="InterPro" id="IPR036388">
    <property type="entry name" value="WH-like_DNA-bd_sf"/>
</dbReference>
<accession>A0ABU1NLE8</accession>